<dbReference type="FunCoup" id="A0A7J7BZZ8">
    <property type="interactions" value="875"/>
</dbReference>
<proteinExistence type="inferred from homology"/>
<name>A0A7J7BZZ8_TRIWF</name>
<feature type="domain" description="RING-type" evidence="14">
    <location>
        <begin position="480"/>
        <end position="523"/>
    </location>
</feature>
<comment type="cofactor">
    <cofactor evidence="2">
        <name>Zn(2+)</name>
        <dbReference type="ChEBI" id="CHEBI:29105"/>
    </cofactor>
</comment>
<dbReference type="InterPro" id="IPR012337">
    <property type="entry name" value="RNaseH-like_sf"/>
</dbReference>
<dbReference type="GO" id="GO:0016567">
    <property type="term" value="P:protein ubiquitination"/>
    <property type="evidence" value="ECO:0007669"/>
    <property type="project" value="UniProtKB-UniPathway"/>
</dbReference>
<dbReference type="InterPro" id="IPR017907">
    <property type="entry name" value="Znf_RING_CS"/>
</dbReference>
<dbReference type="Pfam" id="PF13456">
    <property type="entry name" value="RVT_3"/>
    <property type="match status" value="1"/>
</dbReference>
<dbReference type="Proteomes" id="UP000593562">
    <property type="component" value="Unassembled WGS sequence"/>
</dbReference>
<dbReference type="PROSITE" id="PS50089">
    <property type="entry name" value="ZF_RING_2"/>
    <property type="match status" value="2"/>
</dbReference>
<evidence type="ECO:0000256" key="2">
    <source>
        <dbReference type="ARBA" id="ARBA00001947"/>
    </source>
</evidence>
<dbReference type="InterPro" id="IPR002156">
    <property type="entry name" value="RNaseH_domain"/>
</dbReference>
<dbReference type="Gene3D" id="3.30.40.10">
    <property type="entry name" value="Zinc/RING finger domain, C3HC4 (zinc finger)"/>
    <property type="match status" value="1"/>
</dbReference>
<evidence type="ECO:0000259" key="14">
    <source>
        <dbReference type="PROSITE" id="PS50089"/>
    </source>
</evidence>
<gene>
    <name evidence="16" type="ORF">HS088_TW22G01125</name>
</gene>
<dbReference type="SMART" id="SM00184">
    <property type="entry name" value="RING"/>
    <property type="match status" value="2"/>
</dbReference>
<keyword evidence="9" id="KW-0677">Repeat</keyword>
<evidence type="ECO:0000256" key="6">
    <source>
        <dbReference type="ARBA" id="ARBA00012251"/>
    </source>
</evidence>
<evidence type="ECO:0000259" key="15">
    <source>
        <dbReference type="PROSITE" id="PS51873"/>
    </source>
</evidence>
<keyword evidence="10 13" id="KW-0863">Zinc-finger</keyword>
<evidence type="ECO:0000256" key="8">
    <source>
        <dbReference type="ARBA" id="ARBA00022723"/>
    </source>
</evidence>
<comment type="caution">
    <text evidence="16">The sequence shown here is derived from an EMBL/GenBank/DDBJ whole genome shotgun (WGS) entry which is preliminary data.</text>
</comment>
<keyword evidence="8" id="KW-0479">Metal-binding</keyword>
<comment type="catalytic activity">
    <reaction evidence="1">
        <text>[E2 ubiquitin-conjugating enzyme]-S-ubiquitinyl-L-cysteine + [acceptor protein]-L-lysine = [E2 ubiquitin-conjugating enzyme]-L-cysteine + [acceptor protein]-N(6)-ubiquitinyl-L-lysine.</text>
        <dbReference type="EC" id="2.3.2.31"/>
    </reaction>
</comment>
<dbReference type="GO" id="GO:0003676">
    <property type="term" value="F:nucleic acid binding"/>
    <property type="evidence" value="ECO:0007669"/>
    <property type="project" value="InterPro"/>
</dbReference>
<evidence type="ECO:0000313" key="17">
    <source>
        <dbReference type="Proteomes" id="UP000593562"/>
    </source>
</evidence>
<dbReference type="Gene3D" id="1.20.120.1750">
    <property type="match status" value="1"/>
</dbReference>
<dbReference type="EC" id="2.3.2.31" evidence="6"/>
<dbReference type="Pfam" id="PF00097">
    <property type="entry name" value="zf-C3HC4"/>
    <property type="match status" value="1"/>
</dbReference>
<evidence type="ECO:0000313" key="16">
    <source>
        <dbReference type="EMBL" id="KAF5727432.1"/>
    </source>
</evidence>
<evidence type="ECO:0000256" key="1">
    <source>
        <dbReference type="ARBA" id="ARBA00001798"/>
    </source>
</evidence>
<accession>A0A7J7BZZ8</accession>
<evidence type="ECO:0000256" key="9">
    <source>
        <dbReference type="ARBA" id="ARBA00022737"/>
    </source>
</evidence>
<evidence type="ECO:0000256" key="7">
    <source>
        <dbReference type="ARBA" id="ARBA00022679"/>
    </source>
</evidence>
<dbReference type="OrthoDB" id="9977870at2759"/>
<dbReference type="InterPro" id="IPR018957">
    <property type="entry name" value="Znf_C3HC4_RING-type"/>
</dbReference>
<dbReference type="InParanoid" id="A0A7J7BZZ8"/>
<dbReference type="InterPro" id="IPR031127">
    <property type="entry name" value="E3_UB_ligase_RBR"/>
</dbReference>
<comment type="function">
    <text evidence="3">Might act as an E3 ubiquitin-protein ligase, or as part of E3 complex, which accepts ubiquitin from specific E2 ubiquitin-conjugating enzymes and then transfers it to substrates.</text>
</comment>
<dbReference type="SMART" id="SM00647">
    <property type="entry name" value="IBR"/>
    <property type="match status" value="2"/>
</dbReference>
<evidence type="ECO:0000256" key="13">
    <source>
        <dbReference type="PROSITE-ProRule" id="PRU00175"/>
    </source>
</evidence>
<feature type="domain" description="RING-type" evidence="15">
    <location>
        <begin position="309"/>
        <end position="525"/>
    </location>
</feature>
<dbReference type="UniPathway" id="UPA00143"/>
<evidence type="ECO:0000256" key="11">
    <source>
        <dbReference type="ARBA" id="ARBA00022786"/>
    </source>
</evidence>
<evidence type="ECO:0000256" key="3">
    <source>
        <dbReference type="ARBA" id="ARBA00003976"/>
    </source>
</evidence>
<evidence type="ECO:0000256" key="4">
    <source>
        <dbReference type="ARBA" id="ARBA00004906"/>
    </source>
</evidence>
<comment type="similarity">
    <text evidence="5">Belongs to the RBR family. Ariadne subfamily.</text>
</comment>
<evidence type="ECO:0000256" key="5">
    <source>
        <dbReference type="ARBA" id="ARBA00005884"/>
    </source>
</evidence>
<dbReference type="PANTHER" id="PTHR11685">
    <property type="entry name" value="RBR FAMILY RING FINGER AND IBR DOMAIN-CONTAINING"/>
    <property type="match status" value="1"/>
</dbReference>
<dbReference type="FunFam" id="3.30.420.10:FF:000076">
    <property type="entry name" value="RBR-type E3 ubiquitin transferase"/>
    <property type="match status" value="1"/>
</dbReference>
<keyword evidence="12" id="KW-0862">Zinc</keyword>
<dbReference type="SUPFAM" id="SSF57850">
    <property type="entry name" value="RING/U-box"/>
    <property type="match status" value="2"/>
</dbReference>
<dbReference type="InterPro" id="IPR036397">
    <property type="entry name" value="RNaseH_sf"/>
</dbReference>
<dbReference type="AlphaFoldDB" id="A0A7J7BZZ8"/>
<dbReference type="PROSITE" id="PS00518">
    <property type="entry name" value="ZF_RING_1"/>
    <property type="match status" value="1"/>
</dbReference>
<dbReference type="Pfam" id="PF01485">
    <property type="entry name" value="IBR"/>
    <property type="match status" value="2"/>
</dbReference>
<dbReference type="InterPro" id="IPR002867">
    <property type="entry name" value="IBR_dom"/>
</dbReference>
<dbReference type="GO" id="GO:0008270">
    <property type="term" value="F:zinc ion binding"/>
    <property type="evidence" value="ECO:0007669"/>
    <property type="project" value="UniProtKB-KW"/>
</dbReference>
<protein>
    <recommendedName>
        <fullName evidence="6">RBR-type E3 ubiquitin transferase</fullName>
        <ecNumber evidence="6">2.3.2.31</ecNumber>
    </recommendedName>
</protein>
<dbReference type="CDD" id="cd22584">
    <property type="entry name" value="Rcat_RBR_unk"/>
    <property type="match status" value="1"/>
</dbReference>
<sequence length="533" mass="61457">MGKRAEEGDFQFLVEEQRREFLAAKTLDSDFDVAYNLQMQEAINASVSVHPCTSQSTPADTVLIPEDDSFDYVSLLIEDIDRFELERSDLEQRELLMRQMREDLDRRIHDQQFSSYLMSVPEQEWQKYGDNYERPYDVKNACSSSSSSKPVSEKEVFRLYFKGLVSEERIRDMNVIVAGGGFAICDSRDNVIFEVNKGLECGGERLSGEAAEIEALIEGLRAAMDLGLERVNFFCDDYVVYQYVTRRLQPKQSKIAKLIDEVAHLQRKFEYFQPSLVERNEIKFAFKLARHAIVSQITWPAETSKGKSLKETCLICFEDTDVDEIFSVDGCLHRYCYSCMKQHVEVKLLDGIDAKCPNADCNSEVSIDSCGKFLDPKLVALMSQRKKEASVAVTERVYCPHVRCSALMSKDEVLEFTKPWCIGAESSGARKCVKCQYFFCIKCKAPWHYNMTCQQYQQSNPKTEDAMLNILAKKKLWRQCVKCNNMVELAFGCYHIYCRCGHEFCYTCGAEWKNKKPTCSCPIWDERNIIRRQ</sequence>
<dbReference type="InterPro" id="IPR013083">
    <property type="entry name" value="Znf_RING/FYVE/PHD"/>
</dbReference>
<reference evidence="16 17" key="1">
    <citation type="journal article" date="2020" name="Nat. Commun.">
        <title>Genome of Tripterygium wilfordii and identification of cytochrome P450 involved in triptolide biosynthesis.</title>
        <authorList>
            <person name="Tu L."/>
            <person name="Su P."/>
            <person name="Zhang Z."/>
            <person name="Gao L."/>
            <person name="Wang J."/>
            <person name="Hu T."/>
            <person name="Zhou J."/>
            <person name="Zhang Y."/>
            <person name="Zhao Y."/>
            <person name="Liu Y."/>
            <person name="Song Y."/>
            <person name="Tong Y."/>
            <person name="Lu Y."/>
            <person name="Yang J."/>
            <person name="Xu C."/>
            <person name="Jia M."/>
            <person name="Peters R.J."/>
            <person name="Huang L."/>
            <person name="Gao W."/>
        </authorList>
    </citation>
    <scope>NUCLEOTIDE SEQUENCE [LARGE SCALE GENOMIC DNA]</scope>
    <source>
        <strain evidence="17">cv. XIE 37</strain>
        <tissue evidence="16">Leaf</tissue>
    </source>
</reference>
<dbReference type="InterPro" id="IPR044066">
    <property type="entry name" value="TRIAD_supradom"/>
</dbReference>
<keyword evidence="17" id="KW-1185">Reference proteome</keyword>
<dbReference type="CDD" id="cd22582">
    <property type="entry name" value="BRcat_RBR_unk"/>
    <property type="match status" value="1"/>
</dbReference>
<feature type="domain" description="RING-type" evidence="14">
    <location>
        <begin position="313"/>
        <end position="357"/>
    </location>
</feature>
<dbReference type="Gene3D" id="3.30.420.10">
    <property type="entry name" value="Ribonuclease H-like superfamily/Ribonuclease H"/>
    <property type="match status" value="1"/>
</dbReference>
<dbReference type="PROSITE" id="PS51873">
    <property type="entry name" value="TRIAD"/>
    <property type="match status" value="1"/>
</dbReference>
<comment type="pathway">
    <text evidence="4">Protein modification; protein ubiquitination.</text>
</comment>
<evidence type="ECO:0000256" key="10">
    <source>
        <dbReference type="ARBA" id="ARBA00022771"/>
    </source>
</evidence>
<dbReference type="FunFam" id="3.30.40.10:FF:000230">
    <property type="entry name" value="RBR-type E3 ubiquitin transferase"/>
    <property type="match status" value="1"/>
</dbReference>
<keyword evidence="11" id="KW-0833">Ubl conjugation pathway</keyword>
<dbReference type="EMBL" id="JAAARO010000022">
    <property type="protein sequence ID" value="KAF5727432.1"/>
    <property type="molecule type" value="Genomic_DNA"/>
</dbReference>
<dbReference type="GO" id="GO:0061630">
    <property type="term" value="F:ubiquitin protein ligase activity"/>
    <property type="evidence" value="ECO:0007669"/>
    <property type="project" value="UniProtKB-EC"/>
</dbReference>
<keyword evidence="7" id="KW-0808">Transferase</keyword>
<evidence type="ECO:0000256" key="12">
    <source>
        <dbReference type="ARBA" id="ARBA00022833"/>
    </source>
</evidence>
<dbReference type="SUPFAM" id="SSF53098">
    <property type="entry name" value="Ribonuclease H-like"/>
    <property type="match status" value="1"/>
</dbReference>
<dbReference type="GO" id="GO:0004523">
    <property type="term" value="F:RNA-DNA hybrid ribonuclease activity"/>
    <property type="evidence" value="ECO:0007669"/>
    <property type="project" value="InterPro"/>
</dbReference>
<organism evidence="16 17">
    <name type="scientific">Tripterygium wilfordii</name>
    <name type="common">Thunder God vine</name>
    <dbReference type="NCBI Taxonomy" id="458696"/>
    <lineage>
        <taxon>Eukaryota</taxon>
        <taxon>Viridiplantae</taxon>
        <taxon>Streptophyta</taxon>
        <taxon>Embryophyta</taxon>
        <taxon>Tracheophyta</taxon>
        <taxon>Spermatophyta</taxon>
        <taxon>Magnoliopsida</taxon>
        <taxon>eudicotyledons</taxon>
        <taxon>Gunneridae</taxon>
        <taxon>Pentapetalae</taxon>
        <taxon>rosids</taxon>
        <taxon>fabids</taxon>
        <taxon>Celastrales</taxon>
        <taxon>Celastraceae</taxon>
        <taxon>Tripterygium</taxon>
    </lineage>
</organism>
<dbReference type="InterPro" id="IPR001841">
    <property type="entry name" value="Znf_RING"/>
</dbReference>